<proteinExistence type="inferred from homology"/>
<dbReference type="RefSeq" id="WP_068826755.1">
    <property type="nucleotide sequence ID" value="NZ_CP014224.1"/>
</dbReference>
<dbReference type="InterPro" id="IPR013320">
    <property type="entry name" value="ConA-like_dom_sf"/>
</dbReference>
<dbReference type="InterPro" id="IPR000757">
    <property type="entry name" value="Beta-glucanase-like"/>
</dbReference>
<protein>
    <recommendedName>
        <fullName evidence="2">GH16 domain-containing protein</fullName>
    </recommendedName>
</protein>
<dbReference type="OrthoDB" id="1408950at2"/>
<dbReference type="SUPFAM" id="SSF49899">
    <property type="entry name" value="Concanavalin A-like lectins/glucanases"/>
    <property type="match status" value="1"/>
</dbReference>
<evidence type="ECO:0000256" key="1">
    <source>
        <dbReference type="ARBA" id="ARBA00006865"/>
    </source>
</evidence>
<dbReference type="GO" id="GO:0004553">
    <property type="term" value="F:hydrolase activity, hydrolyzing O-glycosyl compounds"/>
    <property type="evidence" value="ECO:0007669"/>
    <property type="project" value="InterPro"/>
</dbReference>
<feature type="domain" description="GH16" evidence="2">
    <location>
        <begin position="60"/>
        <end position="374"/>
    </location>
</feature>
<dbReference type="EMBL" id="CP014224">
    <property type="protein sequence ID" value="ANW96533.1"/>
    <property type="molecule type" value="Genomic_DNA"/>
</dbReference>
<dbReference type="STRING" id="1790137.AXE80_09700"/>
<evidence type="ECO:0000259" key="2">
    <source>
        <dbReference type="PROSITE" id="PS51762"/>
    </source>
</evidence>
<dbReference type="KEGG" id="wfu:AXE80_09700"/>
<dbReference type="Proteomes" id="UP000092967">
    <property type="component" value="Chromosome"/>
</dbReference>
<reference evidence="3 4" key="1">
    <citation type="submission" date="2016-02" db="EMBL/GenBank/DDBJ databases">
        <authorList>
            <person name="Wen L."/>
            <person name="He K."/>
            <person name="Yang H."/>
        </authorList>
    </citation>
    <scope>NUCLEOTIDE SEQUENCE [LARGE SCALE GENOMIC DNA]</scope>
    <source>
        <strain evidence="3 4">CZ1127</strain>
    </source>
</reference>
<dbReference type="PROSITE" id="PS51257">
    <property type="entry name" value="PROKAR_LIPOPROTEIN"/>
    <property type="match status" value="1"/>
</dbReference>
<organism evidence="3 4">
    <name type="scientific">Wenyingzhuangia fucanilytica</name>
    <dbReference type="NCBI Taxonomy" id="1790137"/>
    <lineage>
        <taxon>Bacteria</taxon>
        <taxon>Pseudomonadati</taxon>
        <taxon>Bacteroidota</taxon>
        <taxon>Flavobacteriia</taxon>
        <taxon>Flavobacteriales</taxon>
        <taxon>Flavobacteriaceae</taxon>
        <taxon>Wenyingzhuangia</taxon>
    </lineage>
</organism>
<comment type="similarity">
    <text evidence="1">Belongs to the glycosyl hydrolase 16 family.</text>
</comment>
<sequence>MNQIKLGIVFMCLSLFSCGQTNHVSDIEDSDDIIKDDDEVTQDDGLDKEGMPSAAFSACSPKNNILYDSPVNNNVSAVNRDNYGMGSWQLVDALSDEFDYPTGETATDFTSKWKFGFVNSYTGPVPTVWTGDQVSFETINGTNRALVLEAAETGSGASRRLKCGMITSIAKSSYPLFQEAKVKISNSQLANAVWMLSDDPGTTEEIDNVEAYGPKVRPDGTSCDFPYYADRIHLSHHTFKNDGGQRLDYQPHQQTWMSRKKTTGDCSRDNEVVWSEDYHYFGVKWVSETRLEYFVDGKRVKVVDGLRVDDGIDPHSYTSCGDGLTREMHMIISHAAQTWRYPSVDAFWNSSDIKTGEHTKMRVDWIRVYSPDGNVNTRSCN</sequence>
<dbReference type="Gene3D" id="2.60.120.200">
    <property type="match status" value="1"/>
</dbReference>
<evidence type="ECO:0000313" key="4">
    <source>
        <dbReference type="Proteomes" id="UP000092967"/>
    </source>
</evidence>
<accession>A0A1B1Y6Z6</accession>
<dbReference type="PROSITE" id="PS51762">
    <property type="entry name" value="GH16_2"/>
    <property type="match status" value="1"/>
</dbReference>
<name>A0A1B1Y6Z6_9FLAO</name>
<gene>
    <name evidence="3" type="ORF">AXE80_09700</name>
</gene>
<dbReference type="AlphaFoldDB" id="A0A1B1Y6Z6"/>
<keyword evidence="4" id="KW-1185">Reference proteome</keyword>
<evidence type="ECO:0000313" key="3">
    <source>
        <dbReference type="EMBL" id="ANW96533.1"/>
    </source>
</evidence>
<dbReference type="GO" id="GO:0005975">
    <property type="term" value="P:carbohydrate metabolic process"/>
    <property type="evidence" value="ECO:0007669"/>
    <property type="project" value="InterPro"/>
</dbReference>